<feature type="transmembrane region" description="Helical" evidence="8">
    <location>
        <begin position="114"/>
        <end position="142"/>
    </location>
</feature>
<dbReference type="PANTHER" id="PTHR30572">
    <property type="entry name" value="MEMBRANE COMPONENT OF TRANSPORTER-RELATED"/>
    <property type="match status" value="1"/>
</dbReference>
<reference evidence="10" key="1">
    <citation type="submission" date="2020-11" db="EMBL/GenBank/DDBJ databases">
        <title>Sequencing the genomes of 1000 actinobacteria strains.</title>
        <authorList>
            <person name="Klenk H.-P."/>
        </authorList>
    </citation>
    <scope>NUCLEOTIDE SEQUENCE</scope>
    <source>
        <strain evidence="10">DSM 45356</strain>
    </source>
</reference>
<comment type="caution">
    <text evidence="10">The sequence shown here is derived from an EMBL/GenBank/DDBJ whole genome shotgun (WGS) entry which is preliminary data.</text>
</comment>
<feature type="transmembrane region" description="Helical" evidence="8">
    <location>
        <begin position="630"/>
        <end position="652"/>
    </location>
</feature>
<organism evidence="10 11">
    <name type="scientific">Longispora fulva</name>
    <dbReference type="NCBI Taxonomy" id="619741"/>
    <lineage>
        <taxon>Bacteria</taxon>
        <taxon>Bacillati</taxon>
        <taxon>Actinomycetota</taxon>
        <taxon>Actinomycetes</taxon>
        <taxon>Micromonosporales</taxon>
        <taxon>Micromonosporaceae</taxon>
        <taxon>Longispora</taxon>
    </lineage>
</organism>
<evidence type="ECO:0000256" key="7">
    <source>
        <dbReference type="SAM" id="MobiDB-lite"/>
    </source>
</evidence>
<feature type="region of interest" description="Disordered" evidence="7">
    <location>
        <begin position="467"/>
        <end position="492"/>
    </location>
</feature>
<keyword evidence="2" id="KW-1003">Cell membrane</keyword>
<sequence>MLRMSWQTFRDRWQLFAGAFVAVALGVALVQSSLLALVASVDPLLPAGLSPEREAALRDGYGAAGSLLGMVLFIAGFLAIFVVGSTFAFTVAQRRAELATLRLNGGSRWQLRRLLLGEALILGLLGSATGVALGGPVGSAQLAVLRSYGFVPDSFEAPWRGWVLWVSVGVGVGVGLFGVFGASQRAAKVEPLEALRETGKAGRVMTASRWVLGVLFFGFTTALAAAGPNVGPDDAIGLYLMMCMTLAVALNAVAPLVVPLVGRLLGLLARGPLGELAMANLRAGVRRTASTAAPVLVLVAIVGGLAGSVDTLAASILRETSETIVGELRVSGERPAGVQPGSAPAGQPGGVVALSDPVAIALAALPGVRTVSAETPVDLGKDFPDGLAVDPAAYQATHRVEVISGDLSHLDAGTVAARANALPGHTFRVGEDLVTPKGTLRIVAVLRRAISGPGLLVSREVFGPGAGKPVPAGSSEPGEGTGGQASGGTAPPTSYWLRTDRPDQVTAAIGNARLGEVTTRADWLADFDRDQRRNNTAALLALLGAGALYAAIAVVNAVVIGAADRRAEFAAARLTGLTRAQVVRTALTESLAVVGIGLLLGGLSAAGTVYGVTRSLAVLTGHWQAEPPWALGGALVGVAVLLVATASVASTWMATRIPAVRLAGSRE</sequence>
<dbReference type="Proteomes" id="UP000622552">
    <property type="component" value="Unassembled WGS sequence"/>
</dbReference>
<keyword evidence="11" id="KW-1185">Reference proteome</keyword>
<dbReference type="Pfam" id="PF02687">
    <property type="entry name" value="FtsX"/>
    <property type="match status" value="2"/>
</dbReference>
<evidence type="ECO:0000256" key="6">
    <source>
        <dbReference type="ARBA" id="ARBA00038076"/>
    </source>
</evidence>
<dbReference type="EMBL" id="JADOUF010000001">
    <property type="protein sequence ID" value="MBG6136899.1"/>
    <property type="molecule type" value="Genomic_DNA"/>
</dbReference>
<feature type="transmembrane region" description="Helical" evidence="8">
    <location>
        <begin position="289"/>
        <end position="309"/>
    </location>
</feature>
<gene>
    <name evidence="10" type="ORF">IW245_003093</name>
</gene>
<feature type="domain" description="ABC3 transporter permease C-terminal" evidence="9">
    <location>
        <begin position="70"/>
        <end position="191"/>
    </location>
</feature>
<feature type="domain" description="ABC3 transporter permease C-terminal" evidence="9">
    <location>
        <begin position="544"/>
        <end position="658"/>
    </location>
</feature>
<evidence type="ECO:0000256" key="8">
    <source>
        <dbReference type="SAM" id="Phobius"/>
    </source>
</evidence>
<evidence type="ECO:0000256" key="2">
    <source>
        <dbReference type="ARBA" id="ARBA00022475"/>
    </source>
</evidence>
<evidence type="ECO:0000313" key="11">
    <source>
        <dbReference type="Proteomes" id="UP000622552"/>
    </source>
</evidence>
<feature type="transmembrane region" description="Helical" evidence="8">
    <location>
        <begin position="238"/>
        <end position="268"/>
    </location>
</feature>
<evidence type="ECO:0000256" key="3">
    <source>
        <dbReference type="ARBA" id="ARBA00022692"/>
    </source>
</evidence>
<keyword evidence="3 8" id="KW-0812">Transmembrane</keyword>
<keyword evidence="4 8" id="KW-1133">Transmembrane helix</keyword>
<evidence type="ECO:0000256" key="5">
    <source>
        <dbReference type="ARBA" id="ARBA00023136"/>
    </source>
</evidence>
<evidence type="ECO:0000256" key="1">
    <source>
        <dbReference type="ARBA" id="ARBA00004651"/>
    </source>
</evidence>
<evidence type="ECO:0000313" key="10">
    <source>
        <dbReference type="EMBL" id="MBG6136899.1"/>
    </source>
</evidence>
<dbReference type="AlphaFoldDB" id="A0A8J7GDX1"/>
<protein>
    <submittedName>
        <fullName evidence="10">Putative ABC transport system permease protein</fullName>
    </submittedName>
</protein>
<feature type="transmembrane region" description="Helical" evidence="8">
    <location>
        <begin position="60"/>
        <end position="93"/>
    </location>
</feature>
<dbReference type="GO" id="GO:0022857">
    <property type="term" value="F:transmembrane transporter activity"/>
    <property type="evidence" value="ECO:0007669"/>
    <property type="project" value="TreeGrafter"/>
</dbReference>
<comment type="subcellular location">
    <subcellularLocation>
        <location evidence="1">Cell membrane</location>
        <topology evidence="1">Multi-pass membrane protein</topology>
    </subcellularLocation>
</comment>
<dbReference type="InterPro" id="IPR050250">
    <property type="entry name" value="Macrolide_Exporter_MacB"/>
</dbReference>
<dbReference type="RefSeq" id="WP_197003817.1">
    <property type="nucleotide sequence ID" value="NZ_BONS01000016.1"/>
</dbReference>
<evidence type="ECO:0000259" key="9">
    <source>
        <dbReference type="Pfam" id="PF02687"/>
    </source>
</evidence>
<feature type="transmembrane region" description="Helical" evidence="8">
    <location>
        <begin position="591"/>
        <end position="610"/>
    </location>
</feature>
<feature type="transmembrane region" description="Helical" evidence="8">
    <location>
        <begin position="204"/>
        <end position="226"/>
    </location>
</feature>
<dbReference type="GO" id="GO:0005886">
    <property type="term" value="C:plasma membrane"/>
    <property type="evidence" value="ECO:0007669"/>
    <property type="project" value="UniProtKB-SubCell"/>
</dbReference>
<accession>A0A8J7GDX1</accession>
<evidence type="ECO:0000256" key="4">
    <source>
        <dbReference type="ARBA" id="ARBA00022989"/>
    </source>
</evidence>
<feature type="transmembrane region" description="Helical" evidence="8">
    <location>
        <begin position="537"/>
        <end position="563"/>
    </location>
</feature>
<proteinExistence type="inferred from homology"/>
<dbReference type="PANTHER" id="PTHR30572:SF4">
    <property type="entry name" value="ABC TRANSPORTER PERMEASE YTRF"/>
    <property type="match status" value="1"/>
</dbReference>
<name>A0A8J7GDX1_9ACTN</name>
<keyword evidence="5 8" id="KW-0472">Membrane</keyword>
<feature type="transmembrane region" description="Helical" evidence="8">
    <location>
        <begin position="162"/>
        <end position="183"/>
    </location>
</feature>
<dbReference type="InterPro" id="IPR003838">
    <property type="entry name" value="ABC3_permease_C"/>
</dbReference>
<comment type="similarity">
    <text evidence="6">Belongs to the ABC-4 integral membrane protein family.</text>
</comment>